<keyword evidence="1" id="KW-0862">Zinc</keyword>
<accession>A0A5B7FAV5</accession>
<feature type="region of interest" description="Disordered" evidence="2">
    <location>
        <begin position="253"/>
        <end position="284"/>
    </location>
</feature>
<sequence>MCPPCVTCPLPALRRGGAGGAGRDGGIAGAGGAGGTGRADSSTPNNAYYFTNATPECYTVSTPTVLTPVGLEDVSKYPMLLAAVLQEPGWSDEDVAKLAGGNFLRVLRRAEQVLASRLNHSLCEVRFSVLASSRKICLSCAVEFKASFVRMKGLSAVMNQLQKLLSPGEKTSFLYAIVDCSDPSLKQPPRVFEAQGTQGSRRGSGLSGSSTPPLTNLFPASTPVNKRRPPFTGFTHRQDIALHLTLIRETVTATQAQGRQDRAKKTVPNRATGQLYTATRVRSL</sequence>
<feature type="compositionally biased region" description="Polar residues" evidence="2">
    <location>
        <begin position="269"/>
        <end position="284"/>
    </location>
</feature>
<name>A0A5B7FAV5_PORTR</name>
<dbReference type="AlphaFoldDB" id="A0A5B7FAV5"/>
<comment type="subunit">
    <text evidence="1">Homodimer; disulfide-linked.</text>
</comment>
<organism evidence="3 4">
    <name type="scientific">Portunus trituberculatus</name>
    <name type="common">Swimming crab</name>
    <name type="synonym">Neptunus trituberculatus</name>
    <dbReference type="NCBI Taxonomy" id="210409"/>
    <lineage>
        <taxon>Eukaryota</taxon>
        <taxon>Metazoa</taxon>
        <taxon>Ecdysozoa</taxon>
        <taxon>Arthropoda</taxon>
        <taxon>Crustacea</taxon>
        <taxon>Multicrustacea</taxon>
        <taxon>Malacostraca</taxon>
        <taxon>Eumalacostraca</taxon>
        <taxon>Eucarida</taxon>
        <taxon>Decapoda</taxon>
        <taxon>Pleocyemata</taxon>
        <taxon>Brachyura</taxon>
        <taxon>Eubrachyura</taxon>
        <taxon>Portunoidea</taxon>
        <taxon>Portunidae</taxon>
        <taxon>Portuninae</taxon>
        <taxon>Portunus</taxon>
    </lineage>
</organism>
<proteinExistence type="inferred from homology"/>
<dbReference type="InterPro" id="IPR008257">
    <property type="entry name" value="Pept_M19"/>
</dbReference>
<feature type="compositionally biased region" description="Low complexity" evidence="2">
    <location>
        <begin position="195"/>
        <end position="214"/>
    </location>
</feature>
<dbReference type="GO" id="GO:0098552">
    <property type="term" value="C:side of membrane"/>
    <property type="evidence" value="ECO:0007669"/>
    <property type="project" value="UniProtKB-KW"/>
</dbReference>
<keyword evidence="1" id="KW-0336">GPI-anchor</keyword>
<dbReference type="Pfam" id="PF01244">
    <property type="entry name" value="Peptidase_M19"/>
    <property type="match status" value="1"/>
</dbReference>
<keyword evidence="1" id="KW-0325">Glycoprotein</keyword>
<keyword evidence="1" id="KW-0449">Lipoprotein</keyword>
<dbReference type="PANTHER" id="PTHR10443:SF12">
    <property type="entry name" value="DIPEPTIDASE"/>
    <property type="match status" value="1"/>
</dbReference>
<dbReference type="EMBL" id="VSRR010005532">
    <property type="protein sequence ID" value="MPC42687.1"/>
    <property type="molecule type" value="Genomic_DNA"/>
</dbReference>
<comment type="similarity">
    <text evidence="1">Belongs to the metallo-dependent hydrolases superfamily. Peptidase M19 family.</text>
</comment>
<keyword evidence="1" id="KW-0472">Membrane</keyword>
<keyword evidence="1" id="KW-1015">Disulfide bond</keyword>
<feature type="region of interest" description="Disordered" evidence="2">
    <location>
        <begin position="188"/>
        <end position="222"/>
    </location>
</feature>
<evidence type="ECO:0000313" key="3">
    <source>
        <dbReference type="EMBL" id="MPC42687.1"/>
    </source>
</evidence>
<keyword evidence="1" id="KW-0224">Dipeptidase</keyword>
<comment type="subcellular location">
    <subcellularLocation>
        <location evidence="1">Membrane</location>
        <topology evidence="1">Lipid-anchor</topology>
        <topology evidence="1">GPI-anchor</topology>
    </subcellularLocation>
</comment>
<comment type="caution">
    <text evidence="3">The sequence shown here is derived from an EMBL/GenBank/DDBJ whole genome shotgun (WGS) entry which is preliminary data.</text>
</comment>
<gene>
    <name evidence="3" type="primary">Dpep3_0</name>
    <name evidence="3" type="ORF">E2C01_036314</name>
</gene>
<keyword evidence="1" id="KW-0645">Protease</keyword>
<evidence type="ECO:0000256" key="2">
    <source>
        <dbReference type="SAM" id="MobiDB-lite"/>
    </source>
</evidence>
<dbReference type="OrthoDB" id="445695at2759"/>
<dbReference type="GO" id="GO:0046872">
    <property type="term" value="F:metal ion binding"/>
    <property type="evidence" value="ECO:0007669"/>
    <property type="project" value="UniProtKB-UniRule"/>
</dbReference>
<dbReference type="InterPro" id="IPR032466">
    <property type="entry name" value="Metal_Hydrolase"/>
</dbReference>
<dbReference type="PANTHER" id="PTHR10443">
    <property type="entry name" value="MICROSOMAL DIPEPTIDASE"/>
    <property type="match status" value="1"/>
</dbReference>
<dbReference type="GO" id="GO:0006508">
    <property type="term" value="P:proteolysis"/>
    <property type="evidence" value="ECO:0007669"/>
    <property type="project" value="UniProtKB-KW"/>
</dbReference>
<keyword evidence="1" id="KW-0378">Hydrolase</keyword>
<protein>
    <recommendedName>
        <fullName evidence="1">Dipeptidase</fullName>
        <ecNumber evidence="1">3.4.13.19</ecNumber>
    </recommendedName>
</protein>
<dbReference type="GO" id="GO:0070573">
    <property type="term" value="F:metallodipeptidase activity"/>
    <property type="evidence" value="ECO:0007669"/>
    <property type="project" value="InterPro"/>
</dbReference>
<keyword evidence="1" id="KW-0479">Metal-binding</keyword>
<dbReference type="Gene3D" id="3.20.20.140">
    <property type="entry name" value="Metal-dependent hydrolases"/>
    <property type="match status" value="1"/>
</dbReference>
<reference evidence="3 4" key="1">
    <citation type="submission" date="2019-05" db="EMBL/GenBank/DDBJ databases">
        <title>Another draft genome of Portunus trituberculatus and its Hox gene families provides insights of decapod evolution.</title>
        <authorList>
            <person name="Jeong J.-H."/>
            <person name="Song I."/>
            <person name="Kim S."/>
            <person name="Choi T."/>
            <person name="Kim D."/>
            <person name="Ryu S."/>
            <person name="Kim W."/>
        </authorList>
    </citation>
    <scope>NUCLEOTIDE SEQUENCE [LARGE SCALE GENOMIC DNA]</scope>
    <source>
        <tissue evidence="3">Muscle</tissue>
    </source>
</reference>
<keyword evidence="4" id="KW-1185">Reference proteome</keyword>
<evidence type="ECO:0000256" key="1">
    <source>
        <dbReference type="RuleBase" id="RU341113"/>
    </source>
</evidence>
<comment type="catalytic activity">
    <reaction evidence="1">
        <text>an L-aminoacyl-L-amino acid + H2O = 2 an L-alpha-amino acid</text>
        <dbReference type="Rhea" id="RHEA:48940"/>
        <dbReference type="ChEBI" id="CHEBI:15377"/>
        <dbReference type="ChEBI" id="CHEBI:59869"/>
        <dbReference type="ChEBI" id="CHEBI:77460"/>
        <dbReference type="EC" id="3.4.13.19"/>
    </reaction>
</comment>
<keyword evidence="1" id="KW-0482">Metalloprotease</keyword>
<dbReference type="EC" id="3.4.13.19" evidence="1"/>
<dbReference type="PROSITE" id="PS51365">
    <property type="entry name" value="RENAL_DIPEPTIDASE_2"/>
    <property type="match status" value="1"/>
</dbReference>
<dbReference type="SUPFAM" id="SSF51556">
    <property type="entry name" value="Metallo-dependent hydrolases"/>
    <property type="match status" value="1"/>
</dbReference>
<dbReference type="Proteomes" id="UP000324222">
    <property type="component" value="Unassembled WGS sequence"/>
</dbReference>
<comment type="cofactor">
    <cofactor evidence="1">
        <name>Zn(2+)</name>
        <dbReference type="ChEBI" id="CHEBI:29105"/>
    </cofactor>
</comment>
<evidence type="ECO:0000313" key="4">
    <source>
        <dbReference type="Proteomes" id="UP000324222"/>
    </source>
</evidence>